<dbReference type="InterPro" id="IPR001041">
    <property type="entry name" value="2Fe-2S_ferredoxin-type"/>
</dbReference>
<dbReference type="SUPFAM" id="SSF54292">
    <property type="entry name" value="2Fe-2S ferredoxin-like"/>
    <property type="match status" value="1"/>
</dbReference>
<dbReference type="PANTHER" id="PTHR23426">
    <property type="entry name" value="FERREDOXIN/ADRENODOXIN"/>
    <property type="match status" value="1"/>
</dbReference>
<comment type="caution">
    <text evidence="9">The sequence shown here is derived from an EMBL/GenBank/DDBJ whole genome shotgun (WGS) entry which is preliminary data.</text>
</comment>
<evidence type="ECO:0000256" key="5">
    <source>
        <dbReference type="ARBA" id="ARBA00023014"/>
    </source>
</evidence>
<name>A0A1E8FHQ8_9ALTE</name>
<dbReference type="Pfam" id="PF00111">
    <property type="entry name" value="Fer2"/>
    <property type="match status" value="1"/>
</dbReference>
<evidence type="ECO:0000259" key="8">
    <source>
        <dbReference type="PROSITE" id="PS51085"/>
    </source>
</evidence>
<comment type="cofactor">
    <cofactor evidence="7">
        <name>[2Fe-2S] cluster</name>
        <dbReference type="ChEBI" id="CHEBI:190135"/>
    </cofactor>
</comment>
<dbReference type="GO" id="GO:0051537">
    <property type="term" value="F:2 iron, 2 sulfur cluster binding"/>
    <property type="evidence" value="ECO:0007669"/>
    <property type="project" value="UniProtKB-KW"/>
</dbReference>
<keyword evidence="2" id="KW-0001">2Fe-2S</keyword>
<dbReference type="RefSeq" id="WP_070175216.1">
    <property type="nucleotide sequence ID" value="NZ_BMJR01000006.1"/>
</dbReference>
<evidence type="ECO:0000256" key="7">
    <source>
        <dbReference type="ARBA" id="ARBA00034078"/>
    </source>
</evidence>
<evidence type="ECO:0000313" key="9">
    <source>
        <dbReference type="EMBL" id="OFI35472.1"/>
    </source>
</evidence>
<dbReference type="GO" id="GO:0005829">
    <property type="term" value="C:cytosol"/>
    <property type="evidence" value="ECO:0007669"/>
    <property type="project" value="TreeGrafter"/>
</dbReference>
<keyword evidence="4" id="KW-0408">Iron</keyword>
<dbReference type="Gene3D" id="3.10.20.30">
    <property type="match status" value="1"/>
</dbReference>
<evidence type="ECO:0000256" key="2">
    <source>
        <dbReference type="ARBA" id="ARBA00022714"/>
    </source>
</evidence>
<keyword evidence="5" id="KW-0411">Iron-sulfur</keyword>
<feature type="domain" description="2Fe-2S ferredoxin-type" evidence="8">
    <location>
        <begin position="2"/>
        <end position="105"/>
    </location>
</feature>
<evidence type="ECO:0000313" key="10">
    <source>
        <dbReference type="Proteomes" id="UP000176037"/>
    </source>
</evidence>
<accession>A0A1E8FHQ8</accession>
<dbReference type="CDD" id="cd00207">
    <property type="entry name" value="fer2"/>
    <property type="match status" value="1"/>
</dbReference>
<dbReference type="PROSITE" id="PS00814">
    <property type="entry name" value="ADX"/>
    <property type="match status" value="1"/>
</dbReference>
<dbReference type="AlphaFoldDB" id="A0A1E8FHQ8"/>
<dbReference type="PROSITE" id="PS51085">
    <property type="entry name" value="2FE2S_FER_2"/>
    <property type="match status" value="1"/>
</dbReference>
<keyword evidence="10" id="KW-1185">Reference proteome</keyword>
<dbReference type="EMBL" id="MJIC01000009">
    <property type="protein sequence ID" value="OFI35472.1"/>
    <property type="molecule type" value="Genomic_DNA"/>
</dbReference>
<keyword evidence="3" id="KW-0479">Metal-binding</keyword>
<sequence length="106" mass="11374">MPNITFILPDESIKVVDAIEGDSIMQTAVDNDIEEITADCGGSCSCATCHCIIDDAWIGKVGTADEVEMSIMESAIEATPNSRLSCQIKVTDDLDGIVVHVPESEW</sequence>
<dbReference type="InterPro" id="IPR018298">
    <property type="entry name" value="Adrenodoxin_Fe-S_BS"/>
</dbReference>
<dbReference type="InterPro" id="IPR036010">
    <property type="entry name" value="2Fe-2S_ferredoxin-like_sf"/>
</dbReference>
<reference evidence="9 10" key="1">
    <citation type="submission" date="2016-09" db="EMBL/GenBank/DDBJ databases">
        <title>Alteromonas lipolytica, a new species isolated from sea water.</title>
        <authorList>
            <person name="Wu Y.-H."/>
            <person name="Cheng H."/>
            <person name="Xu X.-W."/>
        </authorList>
    </citation>
    <scope>NUCLEOTIDE SEQUENCE [LARGE SCALE GENOMIC DNA]</scope>
    <source>
        <strain evidence="9 10">JW12</strain>
    </source>
</reference>
<dbReference type="InterPro" id="IPR001055">
    <property type="entry name" value="Adrenodoxin-like"/>
</dbReference>
<organism evidence="9 10">
    <name type="scientific">Alteromonas lipolytica</name>
    <dbReference type="NCBI Taxonomy" id="1856405"/>
    <lineage>
        <taxon>Bacteria</taxon>
        <taxon>Pseudomonadati</taxon>
        <taxon>Pseudomonadota</taxon>
        <taxon>Gammaproteobacteria</taxon>
        <taxon>Alteromonadales</taxon>
        <taxon>Alteromonadaceae</taxon>
        <taxon>Alteromonas/Salinimonas group</taxon>
        <taxon>Alteromonas</taxon>
    </lineage>
</organism>
<dbReference type="PANTHER" id="PTHR23426:SF65">
    <property type="entry name" value="FERREDOXIN-2, MITOCHONDRIAL"/>
    <property type="match status" value="1"/>
</dbReference>
<dbReference type="OrthoDB" id="9799640at2"/>
<comment type="similarity">
    <text evidence="1">Belongs to the adrenodoxin/putidaredoxin family.</text>
</comment>
<dbReference type="Proteomes" id="UP000176037">
    <property type="component" value="Unassembled WGS sequence"/>
</dbReference>
<dbReference type="GO" id="GO:0046872">
    <property type="term" value="F:metal ion binding"/>
    <property type="evidence" value="ECO:0007669"/>
    <property type="project" value="UniProtKB-KW"/>
</dbReference>
<evidence type="ECO:0000256" key="1">
    <source>
        <dbReference type="ARBA" id="ARBA00010914"/>
    </source>
</evidence>
<dbReference type="InterPro" id="IPR012675">
    <property type="entry name" value="Beta-grasp_dom_sf"/>
</dbReference>
<dbReference type="STRING" id="1856405.BFC17_11945"/>
<dbReference type="GO" id="GO:0009055">
    <property type="term" value="F:electron transfer activity"/>
    <property type="evidence" value="ECO:0007669"/>
    <property type="project" value="TreeGrafter"/>
</dbReference>
<proteinExistence type="inferred from homology"/>
<evidence type="ECO:0000256" key="4">
    <source>
        <dbReference type="ARBA" id="ARBA00023004"/>
    </source>
</evidence>
<evidence type="ECO:0000256" key="6">
    <source>
        <dbReference type="ARBA" id="ARBA00023075"/>
    </source>
</evidence>
<evidence type="ECO:0000256" key="3">
    <source>
        <dbReference type="ARBA" id="ARBA00022723"/>
    </source>
</evidence>
<dbReference type="GO" id="GO:0140647">
    <property type="term" value="P:P450-containing electron transport chain"/>
    <property type="evidence" value="ECO:0007669"/>
    <property type="project" value="InterPro"/>
</dbReference>
<keyword evidence="6" id="KW-0830">Ubiquinone</keyword>
<gene>
    <name evidence="9" type="ORF">BFC17_11945</name>
</gene>
<protein>
    <submittedName>
        <fullName evidence="9">(2Fe-2S)-binding protein</fullName>
    </submittedName>
</protein>